<dbReference type="PANTHER" id="PTHR11216">
    <property type="entry name" value="EH DOMAIN"/>
    <property type="match status" value="1"/>
</dbReference>
<dbReference type="OMA" id="IWNISCT"/>
<feature type="region of interest" description="Disordered" evidence="2">
    <location>
        <begin position="513"/>
        <end position="588"/>
    </location>
</feature>
<dbReference type="CDD" id="cd00052">
    <property type="entry name" value="EH"/>
    <property type="match status" value="2"/>
</dbReference>
<dbReference type="InterPro" id="IPR000261">
    <property type="entry name" value="EH_dom"/>
</dbReference>
<dbReference type="InParanoid" id="A0A168PXU4"/>
<dbReference type="CDD" id="cd14270">
    <property type="entry name" value="UBA"/>
    <property type="match status" value="1"/>
</dbReference>
<feature type="compositionally biased region" description="Low complexity" evidence="2">
    <location>
        <begin position="1174"/>
        <end position="1185"/>
    </location>
</feature>
<dbReference type="Pfam" id="PF12763">
    <property type="entry name" value="EH"/>
    <property type="match status" value="2"/>
</dbReference>
<dbReference type="GO" id="GO:0016197">
    <property type="term" value="P:endosomal transport"/>
    <property type="evidence" value="ECO:0007669"/>
    <property type="project" value="TreeGrafter"/>
</dbReference>
<feature type="compositionally biased region" description="Low complexity" evidence="2">
    <location>
        <begin position="1374"/>
        <end position="1388"/>
    </location>
</feature>
<dbReference type="SUPFAM" id="SSF46934">
    <property type="entry name" value="UBA-like"/>
    <property type="match status" value="1"/>
</dbReference>
<feature type="region of interest" description="Disordered" evidence="2">
    <location>
        <begin position="192"/>
        <end position="271"/>
    </location>
</feature>
<dbReference type="GO" id="GO:0005886">
    <property type="term" value="C:plasma membrane"/>
    <property type="evidence" value="ECO:0007669"/>
    <property type="project" value="TreeGrafter"/>
</dbReference>
<dbReference type="Pfam" id="PF00627">
    <property type="entry name" value="UBA"/>
    <property type="match status" value="1"/>
</dbReference>
<dbReference type="STRING" id="4829.A0A168PXU4"/>
<feature type="compositionally biased region" description="Polar residues" evidence="2">
    <location>
        <begin position="206"/>
        <end position="218"/>
    </location>
</feature>
<dbReference type="SMART" id="SM00165">
    <property type="entry name" value="UBA"/>
    <property type="match status" value="1"/>
</dbReference>
<evidence type="ECO:0000259" key="3">
    <source>
        <dbReference type="PROSITE" id="PS50030"/>
    </source>
</evidence>
<reference evidence="5" key="1">
    <citation type="submission" date="2016-04" db="EMBL/GenBank/DDBJ databases">
        <authorList>
            <person name="Evans L.H."/>
            <person name="Alamgir A."/>
            <person name="Owens N."/>
            <person name="Weber N.D."/>
            <person name="Virtaneva K."/>
            <person name="Barbian K."/>
            <person name="Babar A."/>
            <person name="Rosenke K."/>
        </authorList>
    </citation>
    <scope>NUCLEOTIDE SEQUENCE [LARGE SCALE GENOMIC DNA]</scope>
    <source>
        <strain evidence="5">CBS 101.48</strain>
    </source>
</reference>
<accession>A0A168PXU4</accession>
<dbReference type="InterPro" id="IPR011992">
    <property type="entry name" value="EF-hand-dom_pair"/>
</dbReference>
<feature type="compositionally biased region" description="Basic and acidic residues" evidence="2">
    <location>
        <begin position="842"/>
        <end position="862"/>
    </location>
</feature>
<feature type="domain" description="UBA" evidence="3">
    <location>
        <begin position="1407"/>
        <end position="1447"/>
    </location>
</feature>
<feature type="compositionally biased region" description="Basic and acidic residues" evidence="2">
    <location>
        <begin position="714"/>
        <end position="733"/>
    </location>
</feature>
<feature type="domain" description="EH" evidence="4">
    <location>
        <begin position="280"/>
        <end position="369"/>
    </location>
</feature>
<dbReference type="GO" id="GO:0006897">
    <property type="term" value="P:endocytosis"/>
    <property type="evidence" value="ECO:0007669"/>
    <property type="project" value="TreeGrafter"/>
</dbReference>
<feature type="compositionally biased region" description="Basic and acidic residues" evidence="2">
    <location>
        <begin position="1186"/>
        <end position="1195"/>
    </location>
</feature>
<gene>
    <name evidence="5" type="primary">ABSGL_08983.1 scaffold 10666</name>
</gene>
<feature type="compositionally biased region" description="Basic and acidic residues" evidence="2">
    <location>
        <begin position="660"/>
        <end position="675"/>
    </location>
</feature>
<feature type="region of interest" description="Disordered" evidence="2">
    <location>
        <begin position="1029"/>
        <end position="1394"/>
    </location>
</feature>
<feature type="compositionally biased region" description="Acidic residues" evidence="2">
    <location>
        <begin position="767"/>
        <end position="784"/>
    </location>
</feature>
<dbReference type="OrthoDB" id="524326at2759"/>
<evidence type="ECO:0000259" key="4">
    <source>
        <dbReference type="PROSITE" id="PS50031"/>
    </source>
</evidence>
<evidence type="ECO:0000256" key="2">
    <source>
        <dbReference type="SAM" id="MobiDB-lite"/>
    </source>
</evidence>
<feature type="compositionally biased region" description="Polar residues" evidence="2">
    <location>
        <begin position="702"/>
        <end position="712"/>
    </location>
</feature>
<evidence type="ECO:0000313" key="6">
    <source>
        <dbReference type="Proteomes" id="UP000078561"/>
    </source>
</evidence>
<name>A0A168PXU4_ABSGL</name>
<feature type="compositionally biased region" description="Basic residues" evidence="2">
    <location>
        <begin position="1355"/>
        <end position="1366"/>
    </location>
</feature>
<evidence type="ECO:0008006" key="7">
    <source>
        <dbReference type="Google" id="ProtNLM"/>
    </source>
</evidence>
<feature type="compositionally biased region" description="Basic and acidic residues" evidence="2">
    <location>
        <begin position="748"/>
        <end position="761"/>
    </location>
</feature>
<protein>
    <recommendedName>
        <fullName evidence="7">Actin cytoskeleton-regulatory complex protein pan1</fullName>
    </recommendedName>
</protein>
<dbReference type="SUPFAM" id="SSF47473">
    <property type="entry name" value="EF-hand"/>
    <property type="match status" value="2"/>
</dbReference>
<dbReference type="GO" id="GO:0005737">
    <property type="term" value="C:cytoplasm"/>
    <property type="evidence" value="ECO:0007669"/>
    <property type="project" value="TreeGrafter"/>
</dbReference>
<keyword evidence="6" id="KW-1185">Reference proteome</keyword>
<dbReference type="Gene3D" id="1.10.8.10">
    <property type="entry name" value="DNA helicase RuvA subunit, C-terminal domain"/>
    <property type="match status" value="1"/>
</dbReference>
<feature type="compositionally biased region" description="Polar residues" evidence="2">
    <location>
        <begin position="645"/>
        <end position="658"/>
    </location>
</feature>
<dbReference type="InterPro" id="IPR009060">
    <property type="entry name" value="UBA-like_sf"/>
</dbReference>
<feature type="compositionally biased region" description="Basic and acidic residues" evidence="2">
    <location>
        <begin position="797"/>
        <end position="810"/>
    </location>
</feature>
<proteinExistence type="predicted"/>
<sequence>MNHEADSWEATVTAPDQAYYQQVYQYEGENKSQDAMTAFLRHAQDVSPQQLNQILGAAFQVNTSNVADNKRSFYMALKLIACAQHGINPSSPILSTSTPLPIFKDYELITTKDRQKYLRIFHASSPTDGLINGDQAMKILMRSKLPVSLLSHIWNLADMDRQGKLDSTGFVIAMHYVAKCMSGNTSLPHANAPDSILKSARGESPSLATMTTSKPSPRTTDKLGPTSPPPRPPPPAPPASAPAPPVSTTATSTPDQLPRSTPDIFSPLTQNHPWNVDKTEIDAYNHAFNTIDTGNKGYIEGSEAVGFFGHSNLPPSDLAGVWDLADTQNRGQLSQDEFAIAMHLIRRVRGGSPLPTTLPASMLSHFQSKNKEALTARVNHLQETIAKEQEDLPEIQQAAKDQENVVSDLQKQVDALEQSLQQVVQQKSDLQAALDTLKKSEHDKRRKITLLEKEYNTTQTELVSLKAAHQQQLALAGVSTSQLVAAQSLKDKSAQELALAQSGQFDKISDMHVKSAETSPPPPPPSSRHHRTQSFQASQQGSTGSPSRKPPAPPPSKKKRTATPSTTPIEKDNQLTSKDLPPKEDSVSDNVPIATAVTAGIATVVASAALADVIKTSASVPEKDDHGEQVSLGEPNVEKALPETLTDSPDQNETTTKALDQPHDAVVDEGNKDLNETDNVLPETTTIPDEAAPVPTEELAPLSTQDTATTLGVNDDRSTDISKNEGDSVDGTKDTVIPTTIAGDDLDTAAKEAVTEHEVTGAKETATDDEDSSDSGDSSDDEEPAKETPTDGPIGLNDDRATEESTKKTPTDTLDDTPLPIATEDDVPKETTTDPTLPTNDNHVEEAILDKELTHDDRDKTAAEPSELTKVPDLTGATKESTDATIGNSDKEGMEQQHHTAVSTEQPELPLAADTNEDTASRNHTETDGTSDTLLKEPMALGESGNDKQPHLTEPVRSIDNLSTTAATGSPEIHTATTTATGSMKGDDHDFEVVDNASASSSFMSASMGADDDALDEFDAAFSETLPDAKMVSSTTTTTTTTTEPHPATSSNTDGHFDVDDFDDAFDPKVFSPSNAQNATTSQLPHSDQQPKLDDYDPFATNDDGQHSNAFADTFAPPPATASDKKDAPVNFADTFAPPPATASDKKNAPVNFADAFGDSFTATGSSADDAQKPTTTDTSAPPTAAHDDFMDFKELVVSPEQVAHFESNPFDEPSFEHQPDVTGPEEPSVDSSMQQPIKEITPPTQESAPPQQSSPPPLQQLPQQHSDRSLTNDTPHTPTTPRNLEPAFMQPPPAPVSPSVSTASNAHSDRAPRQPVETRPSKTDIAVEEPSHTTSPSKGKHKGLFSLSSMLPKQKGKKSKSKSKKDKAPTIDEPPSSEQPHQEPSLEATLPAMSDQEVMANLREFGVDNESMQTLTNMGFTMDQAKEALERYDYDVQKATNFLLDQ</sequence>
<feature type="compositionally biased region" description="Pro residues" evidence="2">
    <location>
        <begin position="226"/>
        <end position="245"/>
    </location>
</feature>
<feature type="coiled-coil region" evidence="1">
    <location>
        <begin position="371"/>
        <end position="468"/>
    </location>
</feature>
<keyword evidence="1" id="KW-0175">Coiled coil</keyword>
<feature type="domain" description="EH" evidence="4">
    <location>
        <begin position="113"/>
        <end position="202"/>
    </location>
</feature>
<feature type="compositionally biased region" description="Basic and acidic residues" evidence="2">
    <location>
        <begin position="889"/>
        <end position="898"/>
    </location>
</feature>
<dbReference type="EMBL" id="LT554066">
    <property type="protein sequence ID" value="SAM03165.1"/>
    <property type="molecule type" value="Genomic_DNA"/>
</dbReference>
<dbReference type="PROSITE" id="PS50030">
    <property type="entry name" value="UBA"/>
    <property type="match status" value="1"/>
</dbReference>
<evidence type="ECO:0000256" key="1">
    <source>
        <dbReference type="SAM" id="Coils"/>
    </source>
</evidence>
<evidence type="ECO:0000313" key="5">
    <source>
        <dbReference type="EMBL" id="SAM03165.1"/>
    </source>
</evidence>
<feature type="compositionally biased region" description="Polar residues" evidence="2">
    <location>
        <begin position="533"/>
        <end position="544"/>
    </location>
</feature>
<dbReference type="InterPro" id="IPR015940">
    <property type="entry name" value="UBA"/>
</dbReference>
<dbReference type="PROSITE" id="PS50031">
    <property type="entry name" value="EH"/>
    <property type="match status" value="2"/>
</dbReference>
<feature type="compositionally biased region" description="Polar residues" evidence="2">
    <location>
        <begin position="1272"/>
        <end position="1283"/>
    </location>
</feature>
<dbReference type="SMART" id="SM00027">
    <property type="entry name" value="EH"/>
    <property type="match status" value="2"/>
</dbReference>
<feature type="compositionally biased region" description="Polar residues" evidence="2">
    <location>
        <begin position="1072"/>
        <end position="1088"/>
    </location>
</feature>
<organism evidence="5">
    <name type="scientific">Absidia glauca</name>
    <name type="common">Pin mould</name>
    <dbReference type="NCBI Taxonomy" id="4829"/>
    <lineage>
        <taxon>Eukaryota</taxon>
        <taxon>Fungi</taxon>
        <taxon>Fungi incertae sedis</taxon>
        <taxon>Mucoromycota</taxon>
        <taxon>Mucoromycotina</taxon>
        <taxon>Mucoromycetes</taxon>
        <taxon>Mucorales</taxon>
        <taxon>Cunninghamellaceae</taxon>
        <taxon>Absidia</taxon>
    </lineage>
</organism>
<dbReference type="Gene3D" id="1.10.238.10">
    <property type="entry name" value="EF-hand"/>
    <property type="match status" value="3"/>
</dbReference>
<feature type="region of interest" description="Disordered" evidence="2">
    <location>
        <begin position="618"/>
        <end position="989"/>
    </location>
</feature>
<dbReference type="Proteomes" id="UP000078561">
    <property type="component" value="Unassembled WGS sequence"/>
</dbReference>